<evidence type="ECO:0000256" key="1">
    <source>
        <dbReference type="SAM" id="MobiDB-lite"/>
    </source>
</evidence>
<keyword evidence="3" id="KW-1185">Reference proteome</keyword>
<dbReference type="Proteomes" id="UP000054248">
    <property type="component" value="Unassembled WGS sequence"/>
</dbReference>
<sequence>MAGYPRTNQTREGIINFWFGPDRPFNCSKGVIQKGETNTKCPRSKSSPKVEAGEKENPFLPQTLQPSA</sequence>
<reference evidence="3" key="2">
    <citation type="submission" date="2015-01" db="EMBL/GenBank/DDBJ databases">
        <title>Evolutionary Origins and Diversification of the Mycorrhizal Mutualists.</title>
        <authorList>
            <consortium name="DOE Joint Genome Institute"/>
            <consortium name="Mycorrhizal Genomics Consortium"/>
            <person name="Kohler A."/>
            <person name="Kuo A."/>
            <person name="Nagy L.G."/>
            <person name="Floudas D."/>
            <person name="Copeland A."/>
            <person name="Barry K.W."/>
            <person name="Cichocki N."/>
            <person name="Veneault-Fourrey C."/>
            <person name="LaButti K."/>
            <person name="Lindquist E.A."/>
            <person name="Lipzen A."/>
            <person name="Lundell T."/>
            <person name="Morin E."/>
            <person name="Murat C."/>
            <person name="Riley R."/>
            <person name="Ohm R."/>
            <person name="Sun H."/>
            <person name="Tunlid A."/>
            <person name="Henrissat B."/>
            <person name="Grigoriev I.V."/>
            <person name="Hibbett D.S."/>
            <person name="Martin F."/>
        </authorList>
    </citation>
    <scope>NUCLEOTIDE SEQUENCE [LARGE SCALE GENOMIC DNA]</scope>
    <source>
        <strain evidence="3">MUT 4182</strain>
    </source>
</reference>
<name>A0A0C3QX53_9AGAM</name>
<protein>
    <submittedName>
        <fullName evidence="2">Uncharacterized protein</fullName>
    </submittedName>
</protein>
<feature type="compositionally biased region" description="Polar residues" evidence="1">
    <location>
        <begin position="35"/>
        <end position="47"/>
    </location>
</feature>
<organism evidence="2 3">
    <name type="scientific">Tulasnella calospora MUT 4182</name>
    <dbReference type="NCBI Taxonomy" id="1051891"/>
    <lineage>
        <taxon>Eukaryota</taxon>
        <taxon>Fungi</taxon>
        <taxon>Dikarya</taxon>
        <taxon>Basidiomycota</taxon>
        <taxon>Agaricomycotina</taxon>
        <taxon>Agaricomycetes</taxon>
        <taxon>Cantharellales</taxon>
        <taxon>Tulasnellaceae</taxon>
        <taxon>Tulasnella</taxon>
    </lineage>
</organism>
<proteinExistence type="predicted"/>
<feature type="region of interest" description="Disordered" evidence="1">
    <location>
        <begin position="35"/>
        <end position="68"/>
    </location>
</feature>
<reference evidence="2 3" key="1">
    <citation type="submission" date="2014-04" db="EMBL/GenBank/DDBJ databases">
        <authorList>
            <consortium name="DOE Joint Genome Institute"/>
            <person name="Kuo A."/>
            <person name="Girlanda M."/>
            <person name="Perotto S."/>
            <person name="Kohler A."/>
            <person name="Nagy L.G."/>
            <person name="Floudas D."/>
            <person name="Copeland A."/>
            <person name="Barry K.W."/>
            <person name="Cichocki N."/>
            <person name="Veneault-Fourrey C."/>
            <person name="LaButti K."/>
            <person name="Lindquist E.A."/>
            <person name="Lipzen A."/>
            <person name="Lundell T."/>
            <person name="Morin E."/>
            <person name="Murat C."/>
            <person name="Sun H."/>
            <person name="Tunlid A."/>
            <person name="Henrissat B."/>
            <person name="Grigoriev I.V."/>
            <person name="Hibbett D.S."/>
            <person name="Martin F."/>
            <person name="Nordberg H.P."/>
            <person name="Cantor M.N."/>
            <person name="Hua S.X."/>
        </authorList>
    </citation>
    <scope>NUCLEOTIDE SEQUENCE [LARGE SCALE GENOMIC DNA]</scope>
    <source>
        <strain evidence="2 3">MUT 4182</strain>
    </source>
</reference>
<gene>
    <name evidence="2" type="ORF">M407DRAFT_240462</name>
</gene>
<evidence type="ECO:0000313" key="2">
    <source>
        <dbReference type="EMBL" id="KIO34606.1"/>
    </source>
</evidence>
<dbReference type="AlphaFoldDB" id="A0A0C3QX53"/>
<dbReference type="EMBL" id="KN822942">
    <property type="protein sequence ID" value="KIO34606.1"/>
    <property type="molecule type" value="Genomic_DNA"/>
</dbReference>
<evidence type="ECO:0000313" key="3">
    <source>
        <dbReference type="Proteomes" id="UP000054248"/>
    </source>
</evidence>
<accession>A0A0C3QX53</accession>
<dbReference type="HOGENOM" id="CLU_2795799_0_0_1"/>